<evidence type="ECO:0000259" key="1">
    <source>
        <dbReference type="Pfam" id="PF13490"/>
    </source>
</evidence>
<dbReference type="AlphaFoldDB" id="A0A6J4SP50"/>
<dbReference type="InterPro" id="IPR027383">
    <property type="entry name" value="Znf_put"/>
</dbReference>
<dbReference type="InterPro" id="IPR041916">
    <property type="entry name" value="Anti_sigma_zinc_sf"/>
</dbReference>
<dbReference type="Gene3D" id="1.10.10.1320">
    <property type="entry name" value="Anti-sigma factor, zinc-finger domain"/>
    <property type="match status" value="1"/>
</dbReference>
<accession>A0A6J4SP50</accession>
<dbReference type="EMBL" id="CADCVR010000058">
    <property type="protein sequence ID" value="CAA9498614.1"/>
    <property type="molecule type" value="Genomic_DNA"/>
</dbReference>
<name>A0A6J4SP50_9ACTN</name>
<dbReference type="Pfam" id="PF13490">
    <property type="entry name" value="zf-HC2"/>
    <property type="match status" value="1"/>
</dbReference>
<protein>
    <recommendedName>
        <fullName evidence="1">Putative zinc-finger domain-containing protein</fullName>
    </recommendedName>
</protein>
<gene>
    <name evidence="2" type="ORF">AVDCRST_MAG53-2271</name>
</gene>
<evidence type="ECO:0000313" key="2">
    <source>
        <dbReference type="EMBL" id="CAA9498614.1"/>
    </source>
</evidence>
<proteinExistence type="predicted"/>
<sequence>MHPMLRHPLRFGREHRFTFEHASQYLDDDLDEAGRERVEHHARLCPKCHELLAALHRTISALRELGTGPGEPGDSDVADGVIARLRAGR</sequence>
<organism evidence="2">
    <name type="scientific">uncultured Solirubrobacteraceae bacterium</name>
    <dbReference type="NCBI Taxonomy" id="1162706"/>
    <lineage>
        <taxon>Bacteria</taxon>
        <taxon>Bacillati</taxon>
        <taxon>Actinomycetota</taxon>
        <taxon>Thermoleophilia</taxon>
        <taxon>Solirubrobacterales</taxon>
        <taxon>Solirubrobacteraceae</taxon>
        <taxon>environmental samples</taxon>
    </lineage>
</organism>
<feature type="domain" description="Putative zinc-finger" evidence="1">
    <location>
        <begin position="20"/>
        <end position="49"/>
    </location>
</feature>
<reference evidence="2" key="1">
    <citation type="submission" date="2020-02" db="EMBL/GenBank/DDBJ databases">
        <authorList>
            <person name="Meier V. D."/>
        </authorList>
    </citation>
    <scope>NUCLEOTIDE SEQUENCE</scope>
    <source>
        <strain evidence="2">AVDCRST_MAG53</strain>
    </source>
</reference>